<evidence type="ECO:0000313" key="5">
    <source>
        <dbReference type="Proteomes" id="UP001595625"/>
    </source>
</evidence>
<evidence type="ECO:0000256" key="2">
    <source>
        <dbReference type="SAM" id="Coils"/>
    </source>
</evidence>
<keyword evidence="4" id="KW-0966">Cell projection</keyword>
<keyword evidence="4" id="KW-0969">Cilium</keyword>
<evidence type="ECO:0000256" key="1">
    <source>
        <dbReference type="ARBA" id="ARBA00022795"/>
    </source>
</evidence>
<sequence>MVTALEQLIDVQQQLINCADNKKAALIERNVDSLNGVTKEEKKLVKQLEQAEQGRMAVMESVAQDSAAAGFQSFLDQVPGGQARQKIESQLKTLQELTAELQAKNKINDRLLKDSMSFVQHMIDQITKSQQQQFNYQSPMGQAGQKSQTGNRGFFDTKA</sequence>
<dbReference type="RefSeq" id="WP_240633619.1">
    <property type="nucleotide sequence ID" value="NZ_FWYH01000009.1"/>
</dbReference>
<keyword evidence="5" id="KW-1185">Reference proteome</keyword>
<dbReference type="EMBL" id="JBHRUJ010000001">
    <property type="protein sequence ID" value="MFC3209817.1"/>
    <property type="molecule type" value="Genomic_DNA"/>
</dbReference>
<keyword evidence="4" id="KW-0282">Flagellum</keyword>
<gene>
    <name evidence="4" type="ORF">ACFOEJ_01835</name>
</gene>
<name>A0ABV7KKK9_PLAOK</name>
<dbReference type="InterPro" id="IPR036679">
    <property type="entry name" value="FlgN-like_sf"/>
</dbReference>
<feature type="region of interest" description="Disordered" evidence="3">
    <location>
        <begin position="130"/>
        <end position="159"/>
    </location>
</feature>
<proteinExistence type="predicted"/>
<evidence type="ECO:0000313" key="4">
    <source>
        <dbReference type="EMBL" id="MFC3209817.1"/>
    </source>
</evidence>
<dbReference type="InterPro" id="IPR007809">
    <property type="entry name" value="FlgN-like"/>
</dbReference>
<feature type="compositionally biased region" description="Polar residues" evidence="3">
    <location>
        <begin position="130"/>
        <end position="151"/>
    </location>
</feature>
<feature type="coiled-coil region" evidence="2">
    <location>
        <begin position="84"/>
        <end position="114"/>
    </location>
</feature>
<comment type="caution">
    <text evidence="4">The sequence shown here is derived from an EMBL/GenBank/DDBJ whole genome shotgun (WGS) entry which is preliminary data.</text>
</comment>
<evidence type="ECO:0000256" key="3">
    <source>
        <dbReference type="SAM" id="MobiDB-lite"/>
    </source>
</evidence>
<dbReference type="Gene3D" id="1.20.58.300">
    <property type="entry name" value="FlgN-like"/>
    <property type="match status" value="1"/>
</dbReference>
<keyword evidence="1" id="KW-1005">Bacterial flagellum biogenesis</keyword>
<reference evidence="5" key="1">
    <citation type="journal article" date="2019" name="Int. J. Syst. Evol. Microbiol.">
        <title>The Global Catalogue of Microorganisms (GCM) 10K type strain sequencing project: providing services to taxonomists for standard genome sequencing and annotation.</title>
        <authorList>
            <consortium name="The Broad Institute Genomics Platform"/>
            <consortium name="The Broad Institute Genome Sequencing Center for Infectious Disease"/>
            <person name="Wu L."/>
            <person name="Ma J."/>
        </authorList>
    </citation>
    <scope>NUCLEOTIDE SEQUENCE [LARGE SCALE GENOMIC DNA]</scope>
    <source>
        <strain evidence="5">CCM 320</strain>
    </source>
</reference>
<dbReference type="Pfam" id="PF05130">
    <property type="entry name" value="FlgN"/>
    <property type="match status" value="1"/>
</dbReference>
<dbReference type="Proteomes" id="UP001595625">
    <property type="component" value="Unassembled WGS sequence"/>
</dbReference>
<dbReference type="SUPFAM" id="SSF140566">
    <property type="entry name" value="FlgN-like"/>
    <property type="match status" value="1"/>
</dbReference>
<accession>A0ABV7KKK9</accession>
<protein>
    <submittedName>
        <fullName evidence="4">Flagellar protein FlgN</fullName>
    </submittedName>
</protein>
<organism evidence="4 5">
    <name type="scientific">Planomicrobium okeanokoites</name>
    <name type="common">Planococcus okeanokoites</name>
    <name type="synonym">Flavobacterium okeanokoites</name>
    <dbReference type="NCBI Taxonomy" id="244"/>
    <lineage>
        <taxon>Bacteria</taxon>
        <taxon>Bacillati</taxon>
        <taxon>Bacillota</taxon>
        <taxon>Bacilli</taxon>
        <taxon>Bacillales</taxon>
        <taxon>Caryophanaceae</taxon>
        <taxon>Planomicrobium</taxon>
    </lineage>
</organism>
<keyword evidence="2" id="KW-0175">Coiled coil</keyword>